<evidence type="ECO:0000256" key="2">
    <source>
        <dbReference type="ARBA" id="ARBA00022801"/>
    </source>
</evidence>
<organism evidence="5 6">
    <name type="scientific">Pendulispora brunnea</name>
    <dbReference type="NCBI Taxonomy" id="2905690"/>
    <lineage>
        <taxon>Bacteria</taxon>
        <taxon>Pseudomonadati</taxon>
        <taxon>Myxococcota</taxon>
        <taxon>Myxococcia</taxon>
        <taxon>Myxococcales</taxon>
        <taxon>Sorangiineae</taxon>
        <taxon>Pendulisporaceae</taxon>
        <taxon>Pendulispora</taxon>
    </lineage>
</organism>
<name>A0ABZ2KF67_9BACT</name>
<dbReference type="PANTHER" id="PTHR31302">
    <property type="entry name" value="TRANSMEMBRANE PROTEIN WITH METALLOPHOSPHOESTERASE DOMAIN-RELATED"/>
    <property type="match status" value="1"/>
</dbReference>
<dbReference type="RefSeq" id="WP_394847312.1">
    <property type="nucleotide sequence ID" value="NZ_CP089982.1"/>
</dbReference>
<dbReference type="InterPro" id="IPR029052">
    <property type="entry name" value="Metallo-depent_PP-like"/>
</dbReference>
<dbReference type="InterPro" id="IPR004843">
    <property type="entry name" value="Calcineurin-like_PHP"/>
</dbReference>
<gene>
    <name evidence="5" type="ORF">LZC95_07575</name>
</gene>
<reference evidence="5 6" key="1">
    <citation type="submission" date="2021-12" db="EMBL/GenBank/DDBJ databases">
        <title>Discovery of the Pendulisporaceae a myxobacterial family with distinct sporulation behavior and unique specialized metabolism.</title>
        <authorList>
            <person name="Garcia R."/>
            <person name="Popoff A."/>
            <person name="Bader C.D."/>
            <person name="Loehr J."/>
            <person name="Walesch S."/>
            <person name="Walt C."/>
            <person name="Boldt J."/>
            <person name="Bunk B."/>
            <person name="Haeckl F.J.F.P.J."/>
            <person name="Gunesch A.P."/>
            <person name="Birkelbach J."/>
            <person name="Nuebel U."/>
            <person name="Pietschmann T."/>
            <person name="Bach T."/>
            <person name="Mueller R."/>
        </authorList>
    </citation>
    <scope>NUCLEOTIDE SEQUENCE [LARGE SCALE GENOMIC DNA]</scope>
    <source>
        <strain evidence="5 6">MSr12523</strain>
    </source>
</reference>
<keyword evidence="2" id="KW-0378">Hydrolase</keyword>
<evidence type="ECO:0000256" key="3">
    <source>
        <dbReference type="SAM" id="MobiDB-lite"/>
    </source>
</evidence>
<protein>
    <submittedName>
        <fullName evidence="5">Metallophosphoesterase</fullName>
    </submittedName>
</protein>
<accession>A0ABZ2KF67</accession>
<dbReference type="InterPro" id="IPR051158">
    <property type="entry name" value="Metallophosphoesterase_sf"/>
</dbReference>
<dbReference type="Pfam" id="PF00149">
    <property type="entry name" value="Metallophos"/>
    <property type="match status" value="1"/>
</dbReference>
<dbReference type="Proteomes" id="UP001379533">
    <property type="component" value="Chromosome"/>
</dbReference>
<dbReference type="PANTHER" id="PTHR31302:SF31">
    <property type="entry name" value="PHOSPHODIESTERASE YAEI"/>
    <property type="match status" value="1"/>
</dbReference>
<sequence length="289" mass="30713">MTATSGGGRTEQGTSQWRAADGAASARILLQPPHCIASNPGNSPMSDIKSGPRVRIAAVGDLHCRKTSTHTISPLLEAVNDRADVLVLCGDLTDHGTAEEAHILAKELGVVRIPKVGVLGNHDFESGHPEEVSAILEQAGVEMLDGEAVEVCGVGFAGTKGFIGGFGRGTLGGWGEAAIKRIVQEAIDEALKLESALSRLRTERRIAVLHYAPIRETVEGEPVEIFPYLGCGRLAEPLNRYPVDALFHGHAHHGSPEGRTNAGIPIYNVALPLLRTVTPESPNFRVLQL</sequence>
<proteinExistence type="predicted"/>
<dbReference type="EMBL" id="CP089982">
    <property type="protein sequence ID" value="WXA96694.1"/>
    <property type="molecule type" value="Genomic_DNA"/>
</dbReference>
<keyword evidence="1" id="KW-0479">Metal-binding</keyword>
<evidence type="ECO:0000313" key="5">
    <source>
        <dbReference type="EMBL" id="WXA96694.1"/>
    </source>
</evidence>
<keyword evidence="6" id="KW-1185">Reference proteome</keyword>
<evidence type="ECO:0000256" key="1">
    <source>
        <dbReference type="ARBA" id="ARBA00022723"/>
    </source>
</evidence>
<evidence type="ECO:0000259" key="4">
    <source>
        <dbReference type="Pfam" id="PF00149"/>
    </source>
</evidence>
<feature type="domain" description="Calcineurin-like phosphoesterase" evidence="4">
    <location>
        <begin position="55"/>
        <end position="253"/>
    </location>
</feature>
<dbReference type="SUPFAM" id="SSF56300">
    <property type="entry name" value="Metallo-dependent phosphatases"/>
    <property type="match status" value="1"/>
</dbReference>
<dbReference type="Gene3D" id="3.60.21.10">
    <property type="match status" value="1"/>
</dbReference>
<feature type="region of interest" description="Disordered" evidence="3">
    <location>
        <begin position="1"/>
        <end position="22"/>
    </location>
</feature>
<feature type="compositionally biased region" description="Gly residues" evidence="3">
    <location>
        <begin position="1"/>
        <end position="10"/>
    </location>
</feature>
<evidence type="ECO:0000313" key="6">
    <source>
        <dbReference type="Proteomes" id="UP001379533"/>
    </source>
</evidence>